<dbReference type="Pfam" id="PF13183">
    <property type="entry name" value="Fer4_8"/>
    <property type="match status" value="1"/>
</dbReference>
<evidence type="ECO:0000256" key="2">
    <source>
        <dbReference type="ARBA" id="ARBA00022485"/>
    </source>
</evidence>
<evidence type="ECO:0000256" key="3">
    <source>
        <dbReference type="ARBA" id="ARBA00022723"/>
    </source>
</evidence>
<keyword evidence="5" id="KW-0408">Iron</keyword>
<evidence type="ECO:0000313" key="9">
    <source>
        <dbReference type="Proteomes" id="UP000077275"/>
    </source>
</evidence>
<evidence type="ECO:0000256" key="1">
    <source>
        <dbReference type="ARBA" id="ARBA00007097"/>
    </source>
</evidence>
<dbReference type="OrthoDB" id="144910at2157"/>
<keyword evidence="4" id="KW-0560">Oxidoreductase</keyword>
<evidence type="ECO:0000259" key="7">
    <source>
        <dbReference type="PROSITE" id="PS51379"/>
    </source>
</evidence>
<dbReference type="Proteomes" id="UP000077275">
    <property type="component" value="Unassembled WGS sequence"/>
</dbReference>
<dbReference type="AlphaFoldDB" id="A0A166DLC3"/>
<comment type="caution">
    <text evidence="8">The sequence shown here is derived from an EMBL/GenBank/DDBJ whole genome shotgun (WGS) entry which is preliminary data.</text>
</comment>
<dbReference type="NCBIfam" id="NF041890">
    <property type="entry name" value="hdrC_Methbact"/>
    <property type="match status" value="1"/>
</dbReference>
<dbReference type="GO" id="GO:0005886">
    <property type="term" value="C:plasma membrane"/>
    <property type="evidence" value="ECO:0007669"/>
    <property type="project" value="TreeGrafter"/>
</dbReference>
<dbReference type="SUPFAM" id="SSF46548">
    <property type="entry name" value="alpha-helical ferredoxin"/>
    <property type="match status" value="1"/>
</dbReference>
<dbReference type="InterPro" id="IPR017896">
    <property type="entry name" value="4Fe4S_Fe-S-bd"/>
</dbReference>
<dbReference type="GO" id="GO:0046872">
    <property type="term" value="F:metal ion binding"/>
    <property type="evidence" value="ECO:0007669"/>
    <property type="project" value="UniProtKB-KW"/>
</dbReference>
<gene>
    <name evidence="8" type="ORF">MBCUT_13300</name>
</gene>
<protein>
    <recommendedName>
        <fullName evidence="7">4Fe-4S ferredoxin-type domain-containing protein</fullName>
    </recommendedName>
</protein>
<dbReference type="GO" id="GO:0051539">
    <property type="term" value="F:4 iron, 4 sulfur cluster binding"/>
    <property type="evidence" value="ECO:0007669"/>
    <property type="project" value="UniProtKB-KW"/>
</dbReference>
<dbReference type="PROSITE" id="PS51379">
    <property type="entry name" value="4FE4S_FER_2"/>
    <property type="match status" value="1"/>
</dbReference>
<evidence type="ECO:0000313" key="8">
    <source>
        <dbReference type="EMBL" id="KZX15719.1"/>
    </source>
</evidence>
<feature type="domain" description="4Fe-4S ferredoxin-type" evidence="7">
    <location>
        <begin position="21"/>
        <end position="53"/>
    </location>
</feature>
<keyword evidence="9" id="KW-1185">Reference proteome</keyword>
<organism evidence="8 9">
    <name type="scientific">Methanobrevibacter cuticularis</name>
    <dbReference type="NCBI Taxonomy" id="47311"/>
    <lineage>
        <taxon>Archaea</taxon>
        <taxon>Methanobacteriati</taxon>
        <taxon>Methanobacteriota</taxon>
        <taxon>Methanomada group</taxon>
        <taxon>Methanobacteria</taxon>
        <taxon>Methanobacteriales</taxon>
        <taxon>Methanobacteriaceae</taxon>
        <taxon>Methanobrevibacter</taxon>
    </lineage>
</organism>
<dbReference type="InterPro" id="IPR051460">
    <property type="entry name" value="HdrC_iron-sulfur_subunit"/>
</dbReference>
<dbReference type="STRING" id="47311.MBCUT_13300"/>
<keyword evidence="3" id="KW-0479">Metal-binding</keyword>
<evidence type="ECO:0000256" key="6">
    <source>
        <dbReference type="ARBA" id="ARBA00023014"/>
    </source>
</evidence>
<dbReference type="PANTHER" id="PTHR43255">
    <property type="entry name" value="IRON-SULFUR-BINDING OXIDOREDUCTASE FADF-RELATED-RELATED"/>
    <property type="match status" value="1"/>
</dbReference>
<keyword evidence="6" id="KW-0411">Iron-sulfur</keyword>
<dbReference type="GO" id="GO:0016491">
    <property type="term" value="F:oxidoreductase activity"/>
    <property type="evidence" value="ECO:0007669"/>
    <property type="project" value="UniProtKB-KW"/>
</dbReference>
<evidence type="ECO:0000256" key="4">
    <source>
        <dbReference type="ARBA" id="ARBA00023002"/>
    </source>
</evidence>
<dbReference type="InterPro" id="IPR009051">
    <property type="entry name" value="Helical_ferredxn"/>
</dbReference>
<accession>A0A166DLC3</accession>
<dbReference type="EMBL" id="LWMW01000109">
    <property type="protein sequence ID" value="KZX15719.1"/>
    <property type="molecule type" value="Genomic_DNA"/>
</dbReference>
<keyword evidence="2" id="KW-0004">4Fe-4S</keyword>
<evidence type="ECO:0000256" key="5">
    <source>
        <dbReference type="ARBA" id="ARBA00023004"/>
    </source>
</evidence>
<dbReference type="PROSITE" id="PS00198">
    <property type="entry name" value="4FE4S_FER_1"/>
    <property type="match status" value="2"/>
</dbReference>
<name>A0A166DLC3_9EURY</name>
<dbReference type="Gene3D" id="1.10.1060.10">
    <property type="entry name" value="Alpha-helical ferredoxin"/>
    <property type="match status" value="1"/>
</dbReference>
<dbReference type="RefSeq" id="WP_067259905.1">
    <property type="nucleotide sequence ID" value="NZ_LWMW01000109.1"/>
</dbReference>
<dbReference type="PATRIC" id="fig|47311.3.peg.1455"/>
<dbReference type="InterPro" id="IPR017900">
    <property type="entry name" value="4Fe4S_Fe_S_CS"/>
</dbReference>
<dbReference type="PANTHER" id="PTHR43255:SF1">
    <property type="entry name" value="IRON-SULFUR-BINDING OXIDOREDUCTASE FADF-RELATED"/>
    <property type="match status" value="1"/>
</dbReference>
<comment type="similarity">
    <text evidence="1">Belongs to the HdrC family.</text>
</comment>
<sequence>MKVYKIDEDALELPKLILKNIKASEDLGLLKCVQCGMCTSVCPAAQHCDYNPRDMVEKVLENDESIISDDKIWNCFYCYTCHSICPVGNSPCEVNQILRQIAIDRGIANEHVGAFASYGETFLEMGIGGMPKTFFMTLHEDIEGWLDFKGELDQIREDLGLGPIKMPQESIDEVNKLLKKAKFDKRIKKLKE</sequence>
<proteinExistence type="inferred from homology"/>
<reference evidence="8 9" key="1">
    <citation type="submission" date="2016-04" db="EMBL/GenBank/DDBJ databases">
        <title>Genome sequence of Methanobrevibacter cuticularis DSM 11139.</title>
        <authorList>
            <person name="Poehlein A."/>
            <person name="Seedorf H."/>
            <person name="Daniel R."/>
        </authorList>
    </citation>
    <scope>NUCLEOTIDE SEQUENCE [LARGE SCALE GENOMIC DNA]</scope>
    <source>
        <strain evidence="8 9">DSM 11139</strain>
    </source>
</reference>